<accession>A0A7J0GFH3</accession>
<comment type="caution">
    <text evidence="1">The sequence shown here is derived from an EMBL/GenBank/DDBJ whole genome shotgun (WGS) entry which is preliminary data.</text>
</comment>
<sequence>MGNSRRMPNGDSTANVEDLVEMESQGYPIREVAGEINQFRIGNMRTVGGRGLHSWKSELIKTT</sequence>
<evidence type="ECO:0000313" key="1">
    <source>
        <dbReference type="EMBL" id="GFZ09511.1"/>
    </source>
</evidence>
<keyword evidence="2" id="KW-1185">Reference proteome</keyword>
<evidence type="ECO:0000313" key="2">
    <source>
        <dbReference type="Proteomes" id="UP000585474"/>
    </source>
</evidence>
<gene>
    <name evidence="1" type="ORF">Acr_21g0001100</name>
</gene>
<dbReference type="Proteomes" id="UP000585474">
    <property type="component" value="Unassembled WGS sequence"/>
</dbReference>
<dbReference type="AlphaFoldDB" id="A0A7J0GFH3"/>
<dbReference type="EMBL" id="BJWL01000021">
    <property type="protein sequence ID" value="GFZ09511.1"/>
    <property type="molecule type" value="Genomic_DNA"/>
</dbReference>
<proteinExistence type="predicted"/>
<reference evidence="1 2" key="1">
    <citation type="submission" date="2019-07" db="EMBL/GenBank/DDBJ databases">
        <title>De Novo Assembly of kiwifruit Actinidia rufa.</title>
        <authorList>
            <person name="Sugita-Konishi S."/>
            <person name="Sato K."/>
            <person name="Mori E."/>
            <person name="Abe Y."/>
            <person name="Kisaki G."/>
            <person name="Hamano K."/>
            <person name="Suezawa K."/>
            <person name="Otani M."/>
            <person name="Fukuda T."/>
            <person name="Manabe T."/>
            <person name="Gomi K."/>
            <person name="Tabuchi M."/>
            <person name="Akimitsu K."/>
            <person name="Kataoka I."/>
        </authorList>
    </citation>
    <scope>NUCLEOTIDE SEQUENCE [LARGE SCALE GENOMIC DNA]</scope>
    <source>
        <strain evidence="2">cv. Fuchu</strain>
    </source>
</reference>
<name>A0A7J0GFH3_9ERIC</name>
<organism evidence="1 2">
    <name type="scientific">Actinidia rufa</name>
    <dbReference type="NCBI Taxonomy" id="165716"/>
    <lineage>
        <taxon>Eukaryota</taxon>
        <taxon>Viridiplantae</taxon>
        <taxon>Streptophyta</taxon>
        <taxon>Embryophyta</taxon>
        <taxon>Tracheophyta</taxon>
        <taxon>Spermatophyta</taxon>
        <taxon>Magnoliopsida</taxon>
        <taxon>eudicotyledons</taxon>
        <taxon>Gunneridae</taxon>
        <taxon>Pentapetalae</taxon>
        <taxon>asterids</taxon>
        <taxon>Ericales</taxon>
        <taxon>Actinidiaceae</taxon>
        <taxon>Actinidia</taxon>
    </lineage>
</organism>
<protein>
    <submittedName>
        <fullName evidence="1">Uncharacterized protein</fullName>
    </submittedName>
</protein>